<keyword evidence="2" id="KW-1185">Reference proteome</keyword>
<dbReference type="AlphaFoldDB" id="A0A431VF70"/>
<sequence length="96" mass="10583">MPNTPIAVSASYRATDMNKAGGQILDMVASKGAVTITRREQEFVLILASDLAKILDDARADRPQSLDDLLRDYDRDKISRLTTGFMADTPVGKERL</sequence>
<evidence type="ECO:0000313" key="1">
    <source>
        <dbReference type="EMBL" id="RTR18063.1"/>
    </source>
</evidence>
<comment type="caution">
    <text evidence="1">The sequence shown here is derived from an EMBL/GenBank/DDBJ whole genome shotgun (WGS) entry which is preliminary data.</text>
</comment>
<dbReference type="RefSeq" id="WP_126617348.1">
    <property type="nucleotide sequence ID" value="NZ_JBHUCY010000054.1"/>
</dbReference>
<protein>
    <recommendedName>
        <fullName evidence="3">Antitoxin</fullName>
    </recommendedName>
</protein>
<dbReference type="OrthoDB" id="17445at191"/>
<organism evidence="1 2">
    <name type="scientific">Azospirillum griseum</name>
    <dbReference type="NCBI Taxonomy" id="2496639"/>
    <lineage>
        <taxon>Bacteria</taxon>
        <taxon>Pseudomonadati</taxon>
        <taxon>Pseudomonadota</taxon>
        <taxon>Alphaproteobacteria</taxon>
        <taxon>Rhodospirillales</taxon>
        <taxon>Azospirillaceae</taxon>
        <taxon>Azospirillum</taxon>
    </lineage>
</organism>
<proteinExistence type="predicted"/>
<evidence type="ECO:0008006" key="3">
    <source>
        <dbReference type="Google" id="ProtNLM"/>
    </source>
</evidence>
<accession>A0A431VF70</accession>
<dbReference type="EMBL" id="RXMA01000016">
    <property type="protein sequence ID" value="RTR18063.1"/>
    <property type="molecule type" value="Genomic_DNA"/>
</dbReference>
<gene>
    <name evidence="1" type="ORF">EJ903_16305</name>
</gene>
<dbReference type="Proteomes" id="UP000277007">
    <property type="component" value="Unassembled WGS sequence"/>
</dbReference>
<evidence type="ECO:0000313" key="2">
    <source>
        <dbReference type="Proteomes" id="UP000277007"/>
    </source>
</evidence>
<reference evidence="1 2" key="1">
    <citation type="submission" date="2018-12" db="EMBL/GenBank/DDBJ databases">
        <authorList>
            <person name="Yang Y."/>
        </authorList>
    </citation>
    <scope>NUCLEOTIDE SEQUENCE [LARGE SCALE GENOMIC DNA]</scope>
    <source>
        <strain evidence="1 2">L-25-5w-1</strain>
    </source>
</reference>
<name>A0A431VF70_9PROT</name>